<dbReference type="GO" id="GO:0008270">
    <property type="term" value="F:zinc ion binding"/>
    <property type="evidence" value="ECO:0007669"/>
    <property type="project" value="UniProtKB-KW"/>
</dbReference>
<dbReference type="Proteomes" id="UP000291020">
    <property type="component" value="Unassembled WGS sequence"/>
</dbReference>
<dbReference type="SMART" id="SM00119">
    <property type="entry name" value="HECTc"/>
    <property type="match status" value="1"/>
</dbReference>
<keyword evidence="10" id="KW-0539">Nucleus</keyword>
<keyword evidence="6" id="KW-0863">Zinc-finger</keyword>
<dbReference type="InterPro" id="IPR004035">
    <property type="entry name" value="Endouclease-III_FeS-bd_BS"/>
</dbReference>
<dbReference type="InterPro" id="IPR013083">
    <property type="entry name" value="Znf_RING/FYVE/PHD"/>
</dbReference>
<name>A0A452GRQ0_9SAUR</name>
<dbReference type="InterPro" id="IPR051188">
    <property type="entry name" value="PHD-type_Zinc_Finger"/>
</dbReference>
<proteinExistence type="inferred from homology"/>
<dbReference type="InterPro" id="IPR011011">
    <property type="entry name" value="Znf_FYVE_PHD"/>
</dbReference>
<evidence type="ECO:0000256" key="9">
    <source>
        <dbReference type="ARBA" id="ARBA00022833"/>
    </source>
</evidence>
<dbReference type="InterPro" id="IPR034732">
    <property type="entry name" value="EPHD"/>
</dbReference>
<dbReference type="SUPFAM" id="SSF56204">
    <property type="entry name" value="Hect, E3 ligase catalytic domain"/>
    <property type="match status" value="1"/>
</dbReference>
<dbReference type="SUPFAM" id="SSF57903">
    <property type="entry name" value="FYVE/PHD zinc finger"/>
    <property type="match status" value="1"/>
</dbReference>
<dbReference type="GO" id="GO:0016798">
    <property type="term" value="F:hydrolase activity, acting on glycosyl bonds"/>
    <property type="evidence" value="ECO:0007669"/>
    <property type="project" value="UniProtKB-KW"/>
</dbReference>
<feature type="coiled-coil region" evidence="12">
    <location>
        <begin position="380"/>
        <end position="407"/>
    </location>
</feature>
<dbReference type="Ensembl" id="ENSGAGT00000005420.1">
    <property type="protein sequence ID" value="ENSGAGP00000004625.1"/>
    <property type="gene ID" value="ENSGAGG00000003821.1"/>
</dbReference>
<keyword evidence="4" id="KW-0808">Transferase</keyword>
<evidence type="ECO:0000259" key="13">
    <source>
        <dbReference type="PROSITE" id="PS51805"/>
    </source>
</evidence>
<comment type="subcellular location">
    <subcellularLocation>
        <location evidence="1">Nucleus</location>
    </subcellularLocation>
</comment>
<accession>A0A452GRQ0</accession>
<dbReference type="InterPro" id="IPR001965">
    <property type="entry name" value="Znf_PHD"/>
</dbReference>
<keyword evidence="5" id="KW-0479">Metal-binding</keyword>
<dbReference type="Pfam" id="PF00632">
    <property type="entry name" value="HECT"/>
    <property type="match status" value="1"/>
</dbReference>
<reference evidence="15" key="1">
    <citation type="journal article" date="2017" name="PLoS ONE">
        <title>The Agassiz's desert tortoise genome provides a resource for the conservation of a threatened species.</title>
        <authorList>
            <person name="Tollis M."/>
            <person name="DeNardo D.F."/>
            <person name="Cornelius J.A."/>
            <person name="Dolby G.A."/>
            <person name="Edwards T."/>
            <person name="Henen B.T."/>
            <person name="Karl A.E."/>
            <person name="Murphy R.W."/>
            <person name="Kusumi K."/>
        </authorList>
    </citation>
    <scope>NUCLEOTIDE SEQUENCE [LARGE SCALE GENOMIC DNA]</scope>
</reference>
<keyword evidence="8" id="KW-0378">Hydrolase</keyword>
<dbReference type="GO" id="GO:0004842">
    <property type="term" value="F:ubiquitin-protein transferase activity"/>
    <property type="evidence" value="ECO:0007669"/>
    <property type="project" value="InterPro"/>
</dbReference>
<dbReference type="GO" id="GO:0005634">
    <property type="term" value="C:nucleus"/>
    <property type="evidence" value="ECO:0007669"/>
    <property type="project" value="UniProtKB-SubCell"/>
</dbReference>
<organism evidence="14 15">
    <name type="scientific">Gopherus agassizii</name>
    <name type="common">Agassiz's desert tortoise</name>
    <dbReference type="NCBI Taxonomy" id="38772"/>
    <lineage>
        <taxon>Eukaryota</taxon>
        <taxon>Metazoa</taxon>
        <taxon>Chordata</taxon>
        <taxon>Craniata</taxon>
        <taxon>Vertebrata</taxon>
        <taxon>Euteleostomi</taxon>
        <taxon>Archelosauria</taxon>
        <taxon>Testudinata</taxon>
        <taxon>Testudines</taxon>
        <taxon>Cryptodira</taxon>
        <taxon>Durocryptodira</taxon>
        <taxon>Testudinoidea</taxon>
        <taxon>Testudinidae</taxon>
        <taxon>Gopherus</taxon>
    </lineage>
</organism>
<keyword evidence="12" id="KW-0175">Coiled coil</keyword>
<sequence>MNENTLCHFQSPACVLCQRTDDCPEKYGEKRTYKEYNLTVHYYCLLMSSGIWQRGEEDEGVYGFLIKDIRKEVNRAAKLKCNICKKKGASIGCVAPKCKRSYHFPCGVQRECIFQFMEQFGSYCWEHRPVQNLPSDESRGSSQCTICLEFVEHFPVYNILKSPCCKNAWFHRDCLQYQALSAGVFFFRCTVCNNKDKFQNEMLRMGIHIPEKDASWELEENAYQDLLQRYQHCDARRCLCRNGRDYNKPDSKWEIKCCQCCGSRGTHLACSPVESWKENWECIECRSIFAKSGNYQNQKKRSMATSEKIDITGRLLEEPSPKCPRQSPGSQHSLLLRSPKMLYKESSCSGTLLDLPASNKMVMSISPLINSSSRNLSVRRMQLRIQKREASNLLRELKLQVNNTKTTRLNINRDNIWSSALKGFRGRNFNPANTMEVKFTNCKGRVETDAFHGSKHEFFRLLMLHLQKSSLFEGSSSKNLSLDSQAIKENLYYEAGKMIAVSLVHGGVPPSFFSKTLFNCLVYGPENVKPTVEDVADFDVAQTIKMIKSSRTLANLKSTISDCSEYLTIAGCLRPMTTLCDKDMLVNDLLIYHVIKRVHSSFESFRQGLKTLGVLEKIQLHPDAFSSILCHKPERLSARILGDLFTIHCLSGVNKVQGVDFWMGYLQDVEGGESAATLEDILVFATGSSSIPPIGFEPDPSVKFLRIKYPVGNRQLNSLELPITKTYEQFKNKMDFAISSALRLEVE</sequence>
<dbReference type="PANTHER" id="PTHR12420">
    <property type="entry name" value="PHD FINGER PROTEIN"/>
    <property type="match status" value="1"/>
</dbReference>
<dbReference type="InterPro" id="IPR035983">
    <property type="entry name" value="Hect_E3_ubiquitin_ligase"/>
</dbReference>
<dbReference type="CDD" id="cd15496">
    <property type="entry name" value="PHD_PHF7_G2E3_like"/>
    <property type="match status" value="1"/>
</dbReference>
<dbReference type="Pfam" id="PF13771">
    <property type="entry name" value="zf-HC5HC2H"/>
    <property type="match status" value="1"/>
</dbReference>
<dbReference type="PROSITE" id="PS00764">
    <property type="entry name" value="ENDONUCLEASE_III_1"/>
    <property type="match status" value="1"/>
</dbReference>
<dbReference type="InterPro" id="IPR000569">
    <property type="entry name" value="HECT_dom"/>
</dbReference>
<dbReference type="InterPro" id="IPR059102">
    <property type="entry name" value="PHD_PHF7/G2E3-like"/>
</dbReference>
<dbReference type="Pfam" id="PF26054">
    <property type="entry name" value="PHD_G2E3"/>
    <property type="match status" value="1"/>
</dbReference>
<evidence type="ECO:0000256" key="6">
    <source>
        <dbReference type="ARBA" id="ARBA00022771"/>
    </source>
</evidence>
<dbReference type="PROSITE" id="PS51805">
    <property type="entry name" value="EPHD"/>
    <property type="match status" value="1"/>
</dbReference>
<dbReference type="PANTHER" id="PTHR12420:SF37">
    <property type="entry name" value="G2_M PHASE-SPECIFIC E3 UBIQUITIN-PROTEIN LIGASE"/>
    <property type="match status" value="1"/>
</dbReference>
<evidence type="ECO:0000313" key="15">
    <source>
        <dbReference type="Proteomes" id="UP000291020"/>
    </source>
</evidence>
<evidence type="ECO:0000256" key="4">
    <source>
        <dbReference type="ARBA" id="ARBA00022679"/>
    </source>
</evidence>
<feature type="domain" description="PHD-type" evidence="13">
    <location>
        <begin position="11"/>
        <end position="128"/>
    </location>
</feature>
<evidence type="ECO:0000256" key="2">
    <source>
        <dbReference type="ARBA" id="ARBA00004906"/>
    </source>
</evidence>
<dbReference type="CDD" id="cd15669">
    <property type="entry name" value="ePHD_PHF7_G2E3_like"/>
    <property type="match status" value="1"/>
</dbReference>
<dbReference type="FunFam" id="3.30.40.10:FF:000132">
    <property type="entry name" value="G2/M phase-specific E3 ubiquitin-protein ligase"/>
    <property type="match status" value="1"/>
</dbReference>
<keyword evidence="15" id="KW-1185">Reference proteome</keyword>
<dbReference type="AlphaFoldDB" id="A0A452GRQ0"/>
<reference evidence="14" key="2">
    <citation type="submission" date="2025-08" db="UniProtKB">
        <authorList>
            <consortium name="Ensembl"/>
        </authorList>
    </citation>
    <scope>IDENTIFICATION</scope>
</reference>
<comment type="pathway">
    <text evidence="2">Protein modification; protein ubiquitination.</text>
</comment>
<evidence type="ECO:0000313" key="14">
    <source>
        <dbReference type="Ensembl" id="ENSGAGP00000004625.1"/>
    </source>
</evidence>
<keyword evidence="7" id="KW-0833">Ubl conjugation pathway</keyword>
<dbReference type="Gene3D" id="3.90.1750.10">
    <property type="entry name" value="Hect, E3 ligase catalytic domains"/>
    <property type="match status" value="1"/>
</dbReference>
<evidence type="ECO:0000256" key="3">
    <source>
        <dbReference type="ARBA" id="ARBA00008343"/>
    </source>
</evidence>
<dbReference type="STRING" id="38772.ENSGAGP00000004625"/>
<evidence type="ECO:0000256" key="8">
    <source>
        <dbReference type="ARBA" id="ARBA00022801"/>
    </source>
</evidence>
<dbReference type="SMART" id="SM00249">
    <property type="entry name" value="PHD"/>
    <property type="match status" value="3"/>
</dbReference>
<keyword evidence="9" id="KW-0862">Zinc</keyword>
<evidence type="ECO:0000256" key="10">
    <source>
        <dbReference type="ARBA" id="ARBA00023242"/>
    </source>
</evidence>
<evidence type="ECO:0000256" key="1">
    <source>
        <dbReference type="ARBA" id="ARBA00004123"/>
    </source>
</evidence>
<evidence type="ECO:0000256" key="7">
    <source>
        <dbReference type="ARBA" id="ARBA00022786"/>
    </source>
</evidence>
<evidence type="ECO:0000256" key="11">
    <source>
        <dbReference type="ARBA" id="ARBA00023295"/>
    </source>
</evidence>
<evidence type="ECO:0000256" key="12">
    <source>
        <dbReference type="SAM" id="Coils"/>
    </source>
</evidence>
<comment type="similarity">
    <text evidence="3">Belongs to the Nth/MutY family.</text>
</comment>
<evidence type="ECO:0000256" key="5">
    <source>
        <dbReference type="ARBA" id="ARBA00022723"/>
    </source>
</evidence>
<dbReference type="InterPro" id="IPR042013">
    <property type="entry name" value="PHF7/G2E3_ePHD"/>
</dbReference>
<dbReference type="Gene3D" id="3.30.40.10">
    <property type="entry name" value="Zinc/RING finger domain, C3HC4 (zinc finger)"/>
    <property type="match status" value="2"/>
</dbReference>
<protein>
    <recommendedName>
        <fullName evidence="13">PHD-type domain-containing protein</fullName>
    </recommendedName>
</protein>
<reference evidence="14" key="3">
    <citation type="submission" date="2025-09" db="UniProtKB">
        <authorList>
            <consortium name="Ensembl"/>
        </authorList>
    </citation>
    <scope>IDENTIFICATION</scope>
</reference>
<keyword evidence="11" id="KW-0326">Glycosidase</keyword>
<dbReference type="Gene3D" id="3.30.2410.10">
    <property type="entry name" value="Hect, E3 ligase catalytic domain"/>
    <property type="match status" value="1"/>
</dbReference>